<proteinExistence type="predicted"/>
<evidence type="ECO:0000313" key="2">
    <source>
        <dbReference type="EMBL" id="KAJ8891032.1"/>
    </source>
</evidence>
<gene>
    <name evidence="2" type="ORF">PR048_010541</name>
</gene>
<evidence type="ECO:0000256" key="1">
    <source>
        <dbReference type="SAM" id="MobiDB-lite"/>
    </source>
</evidence>
<name>A0ABQ9I305_9NEOP</name>
<feature type="region of interest" description="Disordered" evidence="1">
    <location>
        <begin position="1"/>
        <end position="41"/>
    </location>
</feature>
<protein>
    <submittedName>
        <fullName evidence="2">Uncharacterized protein</fullName>
    </submittedName>
</protein>
<reference evidence="2 3" key="1">
    <citation type="submission" date="2023-02" db="EMBL/GenBank/DDBJ databases">
        <title>LHISI_Scaffold_Assembly.</title>
        <authorList>
            <person name="Stuart O.P."/>
            <person name="Cleave R."/>
            <person name="Magrath M.J.L."/>
            <person name="Mikheyev A.S."/>
        </authorList>
    </citation>
    <scope>NUCLEOTIDE SEQUENCE [LARGE SCALE GENOMIC DNA]</scope>
    <source>
        <strain evidence="2">Daus_M_001</strain>
        <tissue evidence="2">Leg muscle</tissue>
    </source>
</reference>
<dbReference type="EMBL" id="JARBHB010000003">
    <property type="protein sequence ID" value="KAJ8891032.1"/>
    <property type="molecule type" value="Genomic_DNA"/>
</dbReference>
<feature type="compositionally biased region" description="Basic and acidic residues" evidence="1">
    <location>
        <begin position="1"/>
        <end position="17"/>
    </location>
</feature>
<keyword evidence="3" id="KW-1185">Reference proteome</keyword>
<organism evidence="2 3">
    <name type="scientific">Dryococelus australis</name>
    <dbReference type="NCBI Taxonomy" id="614101"/>
    <lineage>
        <taxon>Eukaryota</taxon>
        <taxon>Metazoa</taxon>
        <taxon>Ecdysozoa</taxon>
        <taxon>Arthropoda</taxon>
        <taxon>Hexapoda</taxon>
        <taxon>Insecta</taxon>
        <taxon>Pterygota</taxon>
        <taxon>Neoptera</taxon>
        <taxon>Polyneoptera</taxon>
        <taxon>Phasmatodea</taxon>
        <taxon>Verophasmatodea</taxon>
        <taxon>Anareolatae</taxon>
        <taxon>Phasmatidae</taxon>
        <taxon>Eurycanthinae</taxon>
        <taxon>Dryococelus</taxon>
    </lineage>
</organism>
<sequence length="137" mass="15094">MEQSRNEREGETGDPRETPPTNGIVRHDYHMRNPEWPSRGLNPALRDLPGLAPGQAAAAPLAFESPTASSLALVAQSTLLTPPRVFVVVMDSDWSPPCSIHSHPESCRELWVAIQTALVNISPQVFRPIVESMPRHD</sequence>
<evidence type="ECO:0000313" key="3">
    <source>
        <dbReference type="Proteomes" id="UP001159363"/>
    </source>
</evidence>
<comment type="caution">
    <text evidence="2">The sequence shown here is derived from an EMBL/GenBank/DDBJ whole genome shotgun (WGS) entry which is preliminary data.</text>
</comment>
<dbReference type="Proteomes" id="UP001159363">
    <property type="component" value="Chromosome 3"/>
</dbReference>
<accession>A0ABQ9I305</accession>